<feature type="domain" description="DUF7702" evidence="2">
    <location>
        <begin position="5"/>
        <end position="226"/>
    </location>
</feature>
<organism evidence="3 4">
    <name type="scientific">Aspergillus wentii DTO 134E9</name>
    <dbReference type="NCBI Taxonomy" id="1073089"/>
    <lineage>
        <taxon>Eukaryota</taxon>
        <taxon>Fungi</taxon>
        <taxon>Dikarya</taxon>
        <taxon>Ascomycota</taxon>
        <taxon>Pezizomycotina</taxon>
        <taxon>Eurotiomycetes</taxon>
        <taxon>Eurotiomycetidae</taxon>
        <taxon>Eurotiales</taxon>
        <taxon>Aspergillaceae</taxon>
        <taxon>Aspergillus</taxon>
        <taxon>Aspergillus subgen. Cremei</taxon>
    </lineage>
</organism>
<reference evidence="4" key="1">
    <citation type="journal article" date="2017" name="Genome Biol.">
        <title>Comparative genomics reveals high biological diversity and specific adaptations in the industrially and medically important fungal genus Aspergillus.</title>
        <authorList>
            <person name="de Vries R.P."/>
            <person name="Riley R."/>
            <person name="Wiebenga A."/>
            <person name="Aguilar-Osorio G."/>
            <person name="Amillis S."/>
            <person name="Uchima C.A."/>
            <person name="Anderluh G."/>
            <person name="Asadollahi M."/>
            <person name="Askin M."/>
            <person name="Barry K."/>
            <person name="Battaglia E."/>
            <person name="Bayram O."/>
            <person name="Benocci T."/>
            <person name="Braus-Stromeyer S.A."/>
            <person name="Caldana C."/>
            <person name="Canovas D."/>
            <person name="Cerqueira G.C."/>
            <person name="Chen F."/>
            <person name="Chen W."/>
            <person name="Choi C."/>
            <person name="Clum A."/>
            <person name="Dos Santos R.A."/>
            <person name="Damasio A.R."/>
            <person name="Diallinas G."/>
            <person name="Emri T."/>
            <person name="Fekete E."/>
            <person name="Flipphi M."/>
            <person name="Freyberg S."/>
            <person name="Gallo A."/>
            <person name="Gournas C."/>
            <person name="Habgood R."/>
            <person name="Hainaut M."/>
            <person name="Harispe M.L."/>
            <person name="Henrissat B."/>
            <person name="Hilden K.S."/>
            <person name="Hope R."/>
            <person name="Hossain A."/>
            <person name="Karabika E."/>
            <person name="Karaffa L."/>
            <person name="Karanyi Z."/>
            <person name="Krasevec N."/>
            <person name="Kuo A."/>
            <person name="Kusch H."/>
            <person name="LaButti K."/>
            <person name="Lagendijk E.L."/>
            <person name="Lapidus A."/>
            <person name="Levasseur A."/>
            <person name="Lindquist E."/>
            <person name="Lipzen A."/>
            <person name="Logrieco A.F."/>
            <person name="MacCabe A."/>
            <person name="Maekelae M.R."/>
            <person name="Malavazi I."/>
            <person name="Melin P."/>
            <person name="Meyer V."/>
            <person name="Mielnichuk N."/>
            <person name="Miskei M."/>
            <person name="Molnar A.P."/>
            <person name="Mule G."/>
            <person name="Ngan C.Y."/>
            <person name="Orejas M."/>
            <person name="Orosz E."/>
            <person name="Ouedraogo J.P."/>
            <person name="Overkamp K.M."/>
            <person name="Park H.-S."/>
            <person name="Perrone G."/>
            <person name="Piumi F."/>
            <person name="Punt P.J."/>
            <person name="Ram A.F."/>
            <person name="Ramon A."/>
            <person name="Rauscher S."/>
            <person name="Record E."/>
            <person name="Riano-Pachon D.M."/>
            <person name="Robert V."/>
            <person name="Roehrig J."/>
            <person name="Ruller R."/>
            <person name="Salamov A."/>
            <person name="Salih N.S."/>
            <person name="Samson R.A."/>
            <person name="Sandor E."/>
            <person name="Sanguinetti M."/>
            <person name="Schuetze T."/>
            <person name="Sepcic K."/>
            <person name="Shelest E."/>
            <person name="Sherlock G."/>
            <person name="Sophianopoulou V."/>
            <person name="Squina F.M."/>
            <person name="Sun H."/>
            <person name="Susca A."/>
            <person name="Todd R.B."/>
            <person name="Tsang A."/>
            <person name="Unkles S.E."/>
            <person name="van de Wiele N."/>
            <person name="van Rossen-Uffink D."/>
            <person name="Oliveira J.V."/>
            <person name="Vesth T.C."/>
            <person name="Visser J."/>
            <person name="Yu J.-H."/>
            <person name="Zhou M."/>
            <person name="Andersen M.R."/>
            <person name="Archer D.B."/>
            <person name="Baker S.E."/>
            <person name="Benoit I."/>
            <person name="Brakhage A.A."/>
            <person name="Braus G.H."/>
            <person name="Fischer R."/>
            <person name="Frisvad J.C."/>
            <person name="Goldman G.H."/>
            <person name="Houbraken J."/>
            <person name="Oakley B."/>
            <person name="Pocsi I."/>
            <person name="Scazzocchio C."/>
            <person name="Seiboth B."/>
            <person name="vanKuyk P.A."/>
            <person name="Wortman J."/>
            <person name="Dyer P.S."/>
            <person name="Grigoriev I.V."/>
        </authorList>
    </citation>
    <scope>NUCLEOTIDE SEQUENCE [LARGE SCALE GENOMIC DNA]</scope>
    <source>
        <strain evidence="4">DTO 134E9</strain>
    </source>
</reference>
<dbReference type="PANTHER" id="PTHR42109">
    <property type="entry name" value="UNPLACED GENOMIC SCAFFOLD UM_SCAF_CONTIG_1.265, WHOLE GENOME SHOTGUN SEQUENCE"/>
    <property type="match status" value="1"/>
</dbReference>
<feature type="transmembrane region" description="Helical" evidence="1">
    <location>
        <begin position="6"/>
        <end position="28"/>
    </location>
</feature>
<dbReference type="Proteomes" id="UP000184383">
    <property type="component" value="Unassembled WGS sequence"/>
</dbReference>
<feature type="transmembrane region" description="Helical" evidence="1">
    <location>
        <begin position="202"/>
        <end position="224"/>
    </location>
</feature>
<feature type="transmembrane region" description="Helical" evidence="1">
    <location>
        <begin position="131"/>
        <end position="155"/>
    </location>
</feature>
<feature type="transmembrane region" description="Helical" evidence="1">
    <location>
        <begin position="108"/>
        <end position="125"/>
    </location>
</feature>
<evidence type="ECO:0000313" key="4">
    <source>
        <dbReference type="Proteomes" id="UP000184383"/>
    </source>
</evidence>
<dbReference type="GeneID" id="63749572"/>
<dbReference type="OrthoDB" id="2560628at2759"/>
<sequence>MSTSDQGLAIAQIAFYAAISIPALYCLISHGRHGLMGWIYVLAMCGLRLAGNAMSLNAYHNHEISPSASIINGIGLSPLLMASLGLLHESNHSIQHTLSPLLGMPGKVVTHLVVAGGIALAAASHGKESLLRGGLIIFALGWTMVAGLVFLSYRGGHSRRVLDEKKLLLAITVAMPLIGIRIIYSIATVFSSSGMSGGSLAVRVILGVLPEFLVMIDYVAVGIVTRNLARDRSEQKTVNGA</sequence>
<dbReference type="RefSeq" id="XP_040683356.1">
    <property type="nucleotide sequence ID" value="XM_040833724.1"/>
</dbReference>
<keyword evidence="1" id="KW-1133">Transmembrane helix</keyword>
<evidence type="ECO:0000256" key="1">
    <source>
        <dbReference type="SAM" id="Phobius"/>
    </source>
</evidence>
<dbReference type="InterPro" id="IPR056119">
    <property type="entry name" value="DUF7702"/>
</dbReference>
<dbReference type="VEuPathDB" id="FungiDB:ASPWEDRAFT_32921"/>
<evidence type="ECO:0000313" key="3">
    <source>
        <dbReference type="EMBL" id="OJJ29679.1"/>
    </source>
</evidence>
<evidence type="ECO:0000259" key="2">
    <source>
        <dbReference type="Pfam" id="PF24800"/>
    </source>
</evidence>
<keyword evidence="1" id="KW-0812">Transmembrane</keyword>
<gene>
    <name evidence="3" type="ORF">ASPWEDRAFT_32921</name>
</gene>
<protein>
    <recommendedName>
        <fullName evidence="2">DUF7702 domain-containing protein</fullName>
    </recommendedName>
</protein>
<feature type="transmembrane region" description="Helical" evidence="1">
    <location>
        <begin position="68"/>
        <end position="87"/>
    </location>
</feature>
<accession>A0A1L9R425</accession>
<keyword evidence="1" id="KW-0472">Membrane</keyword>
<feature type="transmembrane region" description="Helical" evidence="1">
    <location>
        <begin position="35"/>
        <end position="56"/>
    </location>
</feature>
<proteinExistence type="predicted"/>
<dbReference type="AlphaFoldDB" id="A0A1L9R425"/>
<feature type="transmembrane region" description="Helical" evidence="1">
    <location>
        <begin position="167"/>
        <end position="190"/>
    </location>
</feature>
<dbReference type="Pfam" id="PF24800">
    <property type="entry name" value="DUF7702"/>
    <property type="match status" value="1"/>
</dbReference>
<name>A0A1L9R425_ASPWE</name>
<dbReference type="PANTHER" id="PTHR42109:SF3">
    <property type="entry name" value="INTEGRAL MEMBRANE PROTEIN (AFU_ORTHOLOGUE AFUA_5G00100)"/>
    <property type="match status" value="1"/>
</dbReference>
<dbReference type="EMBL" id="KV878218">
    <property type="protein sequence ID" value="OJJ29679.1"/>
    <property type="molecule type" value="Genomic_DNA"/>
</dbReference>
<keyword evidence="4" id="KW-1185">Reference proteome</keyword>